<accession>A0A9Q8VUM8</accession>
<sequence length="127" mass="15013">MSAAKRIKYCDAFDFLENHLPKEFTFSESKVSTGGRRILIYWKDEIQPMQDGKPRFFSEFGREYLGVSNTNEPHIEYIRKHLEKMYNALLKLKAVGKITEISFTVDVALSNINWKEKEKQNLWQQFS</sequence>
<dbReference type="AlphaFoldDB" id="A0A9Q8VUM8"/>
<evidence type="ECO:0000313" key="1">
    <source>
        <dbReference type="EMBL" id="UOG55508.1"/>
    </source>
</evidence>
<gene>
    <name evidence="1" type="ORF">MAL03_11375</name>
</gene>
<dbReference type="Proteomes" id="UP000829829">
    <property type="component" value="Chromosome 1"/>
</dbReference>
<reference evidence="1" key="1">
    <citation type="submission" date="2022-02" db="EMBL/GenBank/DDBJ databases">
        <title>The genetically variable rfb locus in Leptospira is a mobile cassette and a molecular signature of serovar identity.</title>
        <authorList>
            <person name="Nieves C."/>
            <person name="Vincent A.T."/>
            <person name="Zarantonelli L."/>
            <person name="Picardeau M."/>
            <person name="Veyrier F.J."/>
            <person name="Buschiazzo A."/>
        </authorList>
    </citation>
    <scope>NUCLEOTIDE SEQUENCE</scope>
    <source>
        <strain evidence="1">IP1512017</strain>
    </source>
</reference>
<organism evidence="1 2">
    <name type="scientific">Leptospira noguchii</name>
    <dbReference type="NCBI Taxonomy" id="28182"/>
    <lineage>
        <taxon>Bacteria</taxon>
        <taxon>Pseudomonadati</taxon>
        <taxon>Spirochaetota</taxon>
        <taxon>Spirochaetia</taxon>
        <taxon>Leptospirales</taxon>
        <taxon>Leptospiraceae</taxon>
        <taxon>Leptospira</taxon>
    </lineage>
</organism>
<dbReference type="RefSeq" id="WP_004446870.1">
    <property type="nucleotide sequence ID" value="NZ_CP091928.1"/>
</dbReference>
<evidence type="ECO:0000313" key="2">
    <source>
        <dbReference type="Proteomes" id="UP000829829"/>
    </source>
</evidence>
<proteinExistence type="predicted"/>
<protein>
    <submittedName>
        <fullName evidence="1">Uncharacterized protein</fullName>
    </submittedName>
</protein>
<dbReference type="EMBL" id="CP091957">
    <property type="protein sequence ID" value="UOG55508.1"/>
    <property type="molecule type" value="Genomic_DNA"/>
</dbReference>
<name>A0A9Q8VUM8_9LEPT</name>